<evidence type="ECO:0000256" key="1">
    <source>
        <dbReference type="ARBA" id="ARBA00023157"/>
    </source>
</evidence>
<name>A0A1I7RS82_BURXY</name>
<dbReference type="SMART" id="SM00192">
    <property type="entry name" value="LDLa"/>
    <property type="match status" value="1"/>
</dbReference>
<dbReference type="Gene3D" id="4.10.400.10">
    <property type="entry name" value="Low-density Lipoprotein Receptor"/>
    <property type="match status" value="1"/>
</dbReference>
<dbReference type="WBParaSite" id="BXY_0358600.1">
    <property type="protein sequence ID" value="BXY_0358600.1"/>
    <property type="gene ID" value="BXY_0358600"/>
</dbReference>
<keyword evidence="3" id="KW-0472">Membrane</keyword>
<feature type="disulfide bond" evidence="2">
    <location>
        <begin position="74"/>
        <end position="92"/>
    </location>
</feature>
<reference evidence="5" key="1">
    <citation type="submission" date="2016-11" db="UniProtKB">
        <authorList>
            <consortium name="WormBaseParasite"/>
        </authorList>
    </citation>
    <scope>IDENTIFICATION</scope>
</reference>
<evidence type="ECO:0000256" key="3">
    <source>
        <dbReference type="SAM" id="Phobius"/>
    </source>
</evidence>
<dbReference type="SUPFAM" id="SSF57424">
    <property type="entry name" value="LDL receptor-like module"/>
    <property type="match status" value="1"/>
</dbReference>
<dbReference type="InterPro" id="IPR002172">
    <property type="entry name" value="LDrepeatLR_classA_rpt"/>
</dbReference>
<dbReference type="InterPro" id="IPR053103">
    <property type="entry name" value="IDLSRF-like_peptide"/>
</dbReference>
<dbReference type="eggNOG" id="ENOG502QT8V">
    <property type="taxonomic scope" value="Eukaryota"/>
</dbReference>
<evidence type="ECO:0000313" key="5">
    <source>
        <dbReference type="WBParaSite" id="BXY_0358600.1"/>
    </source>
</evidence>
<organism evidence="4 5">
    <name type="scientific">Bursaphelenchus xylophilus</name>
    <name type="common">Pinewood nematode worm</name>
    <name type="synonym">Aphelenchoides xylophilus</name>
    <dbReference type="NCBI Taxonomy" id="6326"/>
    <lineage>
        <taxon>Eukaryota</taxon>
        <taxon>Metazoa</taxon>
        <taxon>Ecdysozoa</taxon>
        <taxon>Nematoda</taxon>
        <taxon>Chromadorea</taxon>
        <taxon>Rhabditida</taxon>
        <taxon>Tylenchina</taxon>
        <taxon>Tylenchomorpha</taxon>
        <taxon>Aphelenchoidea</taxon>
        <taxon>Aphelenchoididae</taxon>
        <taxon>Bursaphelenchus</taxon>
    </lineage>
</organism>
<keyword evidence="3" id="KW-1133">Transmembrane helix</keyword>
<keyword evidence="3" id="KW-0812">Transmembrane</keyword>
<dbReference type="PANTHER" id="PTHR20967">
    <property type="entry name" value="PROHORMONE-4"/>
    <property type="match status" value="1"/>
</dbReference>
<dbReference type="Proteomes" id="UP000095284">
    <property type="component" value="Unplaced"/>
</dbReference>
<evidence type="ECO:0000256" key="2">
    <source>
        <dbReference type="PROSITE-ProRule" id="PRU00124"/>
    </source>
</evidence>
<dbReference type="PANTHER" id="PTHR20967:SF0">
    <property type="entry name" value="PROHORMONE-4"/>
    <property type="match status" value="1"/>
</dbReference>
<dbReference type="Pfam" id="PF00057">
    <property type="entry name" value="Ldl_recept_a"/>
    <property type="match status" value="1"/>
</dbReference>
<proteinExistence type="predicted"/>
<dbReference type="CDD" id="cd00112">
    <property type="entry name" value="LDLa"/>
    <property type="match status" value="1"/>
</dbReference>
<sequence>MESNEDLSRSGECAMSVGQLCLGDRKRTVGILILVLCTLGFTSEAFSIRDFVRVGSKRRDGEPVNCPTWHPFQCPNGDCIPIKYLCDGSPDCSDEYDENKSMCTAATRPPVEETSAFLKALLNAHGNDFLIKLFGPKARNQLKDMGGVDQVAVSLSQSPTIEQFASEMHLGEAEVANMAAVLEAIVSGAPTAALSANEAADFRFFVQKLQETGFF</sequence>
<protein>
    <submittedName>
        <fullName evidence="5">Prohormone-4</fullName>
    </submittedName>
</protein>
<dbReference type="InterPro" id="IPR036055">
    <property type="entry name" value="LDL_receptor-like_sf"/>
</dbReference>
<feature type="transmembrane region" description="Helical" evidence="3">
    <location>
        <begin position="29"/>
        <end position="48"/>
    </location>
</feature>
<dbReference type="PROSITE" id="PS50068">
    <property type="entry name" value="LDLRA_2"/>
    <property type="match status" value="1"/>
</dbReference>
<dbReference type="AlphaFoldDB" id="A0A1I7RS82"/>
<accession>A0A1I7RS82</accession>
<evidence type="ECO:0000313" key="4">
    <source>
        <dbReference type="Proteomes" id="UP000095284"/>
    </source>
</evidence>
<keyword evidence="1 2" id="KW-1015">Disulfide bond</keyword>
<comment type="caution">
    <text evidence="2">Lacks conserved residue(s) required for the propagation of feature annotation.</text>
</comment>